<feature type="chain" id="PRO_5046554579" evidence="1">
    <location>
        <begin position="20"/>
        <end position="147"/>
    </location>
</feature>
<dbReference type="EMBL" id="JBFTEG010000010">
    <property type="protein sequence ID" value="MEX6503038.1"/>
    <property type="molecule type" value="Genomic_DNA"/>
</dbReference>
<dbReference type="CDD" id="cd00158">
    <property type="entry name" value="RHOD"/>
    <property type="match status" value="1"/>
</dbReference>
<evidence type="ECO:0000313" key="4">
    <source>
        <dbReference type="Proteomes" id="UP001560296"/>
    </source>
</evidence>
<dbReference type="InterPro" id="IPR036873">
    <property type="entry name" value="Rhodanese-like_dom_sf"/>
</dbReference>
<keyword evidence="1" id="KW-0732">Signal</keyword>
<dbReference type="Pfam" id="PF00581">
    <property type="entry name" value="Rhodanese"/>
    <property type="match status" value="1"/>
</dbReference>
<gene>
    <name evidence="3" type="ORF">AB5S05_13290</name>
</gene>
<dbReference type="PANTHER" id="PTHR44086:SF10">
    <property type="entry name" value="THIOSULFATE SULFURTRANSFERASE_RHODANESE-LIKE DOMAIN-CONTAINING PROTEIN 3"/>
    <property type="match status" value="1"/>
</dbReference>
<dbReference type="InterPro" id="IPR001763">
    <property type="entry name" value="Rhodanese-like_dom"/>
</dbReference>
<reference evidence="3 4" key="1">
    <citation type="submission" date="2024-07" db="EMBL/GenBank/DDBJ databases">
        <authorList>
            <person name="Li M."/>
        </authorList>
    </citation>
    <scope>NUCLEOTIDE SEQUENCE [LARGE SCALE GENOMIC DNA]</scope>
    <source>
        <strain evidence="3 4">25A3E</strain>
    </source>
</reference>
<dbReference type="PROSITE" id="PS50206">
    <property type="entry name" value="RHODANESE_3"/>
    <property type="match status" value="1"/>
</dbReference>
<feature type="signal peptide" evidence="1">
    <location>
        <begin position="1"/>
        <end position="19"/>
    </location>
</feature>
<feature type="domain" description="Rhodanese" evidence="2">
    <location>
        <begin position="41"/>
        <end position="133"/>
    </location>
</feature>
<keyword evidence="4" id="KW-1185">Reference proteome</keyword>
<accession>A0ABV3YUM8</accession>
<dbReference type="Proteomes" id="UP001560296">
    <property type="component" value="Unassembled WGS sequence"/>
</dbReference>
<dbReference type="SUPFAM" id="SSF52821">
    <property type="entry name" value="Rhodanese/Cell cycle control phosphatase"/>
    <property type="match status" value="1"/>
</dbReference>
<dbReference type="RefSeq" id="WP_369288005.1">
    <property type="nucleotide sequence ID" value="NZ_JBFTEG010000010.1"/>
</dbReference>
<dbReference type="PANTHER" id="PTHR44086">
    <property type="entry name" value="THIOSULFATE SULFURTRANSFERASE RDL2, MITOCHONDRIAL-RELATED"/>
    <property type="match status" value="1"/>
</dbReference>
<organism evidence="3 4">
    <name type="scientific">Pseudomonas zhanjiangensis</name>
    <dbReference type="NCBI Taxonomy" id="3239015"/>
    <lineage>
        <taxon>Bacteria</taxon>
        <taxon>Pseudomonadati</taxon>
        <taxon>Pseudomonadota</taxon>
        <taxon>Gammaproteobacteria</taxon>
        <taxon>Pseudomonadales</taxon>
        <taxon>Pseudomonadaceae</taxon>
        <taxon>Pseudomonas</taxon>
    </lineage>
</organism>
<proteinExistence type="predicted"/>
<evidence type="ECO:0000256" key="1">
    <source>
        <dbReference type="SAM" id="SignalP"/>
    </source>
</evidence>
<protein>
    <submittedName>
        <fullName evidence="3">Rhodanese-like domain-containing protein</fullName>
    </submittedName>
</protein>
<dbReference type="Gene3D" id="3.40.250.10">
    <property type="entry name" value="Rhodanese-like domain"/>
    <property type="match status" value="1"/>
</dbReference>
<evidence type="ECO:0000259" key="2">
    <source>
        <dbReference type="PROSITE" id="PS50206"/>
    </source>
</evidence>
<sequence>MRALLVLLLCSGLWLPVQAQEAPLVVEGAMTINVLQAKYLYDRGAVFVDIRPSREWGWGHVRGALHLDLDEQFGALALPHWPRQMPLVIYCDSEVCPQSALAAELAVSWGYMRVFYFRGGYFAWQLFDFPLGKGQAGAVSLITEADH</sequence>
<name>A0ABV3YUM8_9PSED</name>
<dbReference type="SMART" id="SM00450">
    <property type="entry name" value="RHOD"/>
    <property type="match status" value="1"/>
</dbReference>
<comment type="caution">
    <text evidence="3">The sequence shown here is derived from an EMBL/GenBank/DDBJ whole genome shotgun (WGS) entry which is preliminary data.</text>
</comment>
<evidence type="ECO:0000313" key="3">
    <source>
        <dbReference type="EMBL" id="MEX6503038.1"/>
    </source>
</evidence>